<keyword evidence="2" id="KW-1185">Reference proteome</keyword>
<evidence type="ECO:0000313" key="1">
    <source>
        <dbReference type="EMBL" id="KAK4480930.1"/>
    </source>
</evidence>
<dbReference type="InterPro" id="IPR032675">
    <property type="entry name" value="LRR_dom_sf"/>
</dbReference>
<dbReference type="Proteomes" id="UP001291926">
    <property type="component" value="Unassembled WGS sequence"/>
</dbReference>
<reference evidence="1 2" key="1">
    <citation type="journal article" date="2023" name="bioRxiv">
        <title>Genome report: Whole genome sequence and annotation of Penstemon davidsonii.</title>
        <authorList>
            <person name="Ostevik K.L."/>
            <person name="Alabady M."/>
            <person name="Zhang M."/>
            <person name="Rausher M.D."/>
        </authorList>
    </citation>
    <scope>NUCLEOTIDE SEQUENCE [LARGE SCALE GENOMIC DNA]</scope>
    <source>
        <strain evidence="1">DNT005</strain>
        <tissue evidence="1">Whole leaf</tissue>
    </source>
</reference>
<dbReference type="SUPFAM" id="SSF52047">
    <property type="entry name" value="RNI-like"/>
    <property type="match status" value="1"/>
</dbReference>
<accession>A0ABR0CV39</accession>
<gene>
    <name evidence="1" type="ORF">RD792_011788</name>
</gene>
<name>A0ABR0CV39_9LAMI</name>
<organism evidence="1 2">
    <name type="scientific">Penstemon davidsonii</name>
    <dbReference type="NCBI Taxonomy" id="160366"/>
    <lineage>
        <taxon>Eukaryota</taxon>
        <taxon>Viridiplantae</taxon>
        <taxon>Streptophyta</taxon>
        <taxon>Embryophyta</taxon>
        <taxon>Tracheophyta</taxon>
        <taxon>Spermatophyta</taxon>
        <taxon>Magnoliopsida</taxon>
        <taxon>eudicotyledons</taxon>
        <taxon>Gunneridae</taxon>
        <taxon>Pentapetalae</taxon>
        <taxon>asterids</taxon>
        <taxon>lamiids</taxon>
        <taxon>Lamiales</taxon>
        <taxon>Plantaginaceae</taxon>
        <taxon>Cheloneae</taxon>
        <taxon>Penstemon</taxon>
    </lineage>
</organism>
<dbReference type="Gene3D" id="3.80.10.10">
    <property type="entry name" value="Ribonuclease Inhibitor"/>
    <property type="match status" value="1"/>
</dbReference>
<comment type="caution">
    <text evidence="1">The sequence shown here is derived from an EMBL/GenBank/DDBJ whole genome shotgun (WGS) entry which is preliminary data.</text>
</comment>
<dbReference type="EMBL" id="JAYDYQ010002685">
    <property type="protein sequence ID" value="KAK4480930.1"/>
    <property type="molecule type" value="Genomic_DNA"/>
</dbReference>
<sequence length="127" mass="14808">MSIIGRLPNLLVLKLLDHAFVGEEWKTRDGEFQELRVLHLTSNYEIKQWITRSEHFPQLQTLSVYACINLTEIPSEIGDIPTLQKIEVYSCGYEVYESAVQIAQEQRENGNEELQVITSNEHKMEDW</sequence>
<protein>
    <submittedName>
        <fullName evidence="1">Uncharacterized protein</fullName>
    </submittedName>
</protein>
<dbReference type="PANTHER" id="PTHR15140:SF37">
    <property type="entry name" value="UBIQUITIN-LIKE DOMAIN-CONTAINING PROTEIN"/>
    <property type="match status" value="1"/>
</dbReference>
<evidence type="ECO:0000313" key="2">
    <source>
        <dbReference type="Proteomes" id="UP001291926"/>
    </source>
</evidence>
<proteinExistence type="predicted"/>
<dbReference type="PANTHER" id="PTHR15140">
    <property type="entry name" value="TUBULIN-SPECIFIC CHAPERONE E"/>
    <property type="match status" value="1"/>
</dbReference>